<evidence type="ECO:0000256" key="2">
    <source>
        <dbReference type="ARBA" id="ARBA00023043"/>
    </source>
</evidence>
<dbReference type="RefSeq" id="WP_124952105.1">
    <property type="nucleotide sequence ID" value="NZ_RRCM01000001.1"/>
</dbReference>
<gene>
    <name evidence="5" type="ORF">EHW90_06735</name>
</gene>
<dbReference type="EMBL" id="RRCM01000001">
    <property type="protein sequence ID" value="RRJ16677.1"/>
    <property type="molecule type" value="Genomic_DNA"/>
</dbReference>
<dbReference type="SUPFAM" id="SSF88723">
    <property type="entry name" value="PIN domain-like"/>
    <property type="match status" value="1"/>
</dbReference>
<proteinExistence type="predicted"/>
<sequence>MTEKKKEIPFLCLRMKELREEYKCSLDDMVKKIQNYEGTLVEKSSLSRAENGKTRENTLKDYAIRYCKAFCMSDEQIKQFLRGEKTVVVDTSAILKNIQLIDELNEEYDKVIIPKVVVNELNSIKDYKSSLCKKAWEVLRGISYGDKIVSMEYTGKNKNIKNDEKIIYIANEASKKYHTKVDIITDDIDYSVYLKNNENIAALHLGKYIATKQPIRDTGRLDNIKDFFADTYESLERIGKDEVNAYMSDGNTLIISTVRATSKPMNQRKEKIRWLISLGGDVNKRDNARRYFPPLSHAIQVKDYEMFGFLLVECRANPNVGSKNPYSGEKLRQKNEGNMPLMIAAWHGMTEFVKLLCEDERTSLNQQDANGFSALMKACMNGYFRDGKDIRKVLLEAGADTKLVDMSGRSYIDWMNEYRKNGPMLKDYGKSKRYNANRQSMYFNK</sequence>
<protein>
    <recommendedName>
        <fullName evidence="4">PIN domain-containing protein</fullName>
    </recommendedName>
</protein>
<dbReference type="PANTHER" id="PTHR24173:SF74">
    <property type="entry name" value="ANKYRIN REPEAT DOMAIN-CONTAINING PROTEIN 16"/>
    <property type="match status" value="1"/>
</dbReference>
<dbReference type="InterPro" id="IPR002110">
    <property type="entry name" value="Ankyrin_rpt"/>
</dbReference>
<accession>A0A3P3Q625</accession>
<dbReference type="Pfam" id="PF12796">
    <property type="entry name" value="Ank_2"/>
    <property type="match status" value="1"/>
</dbReference>
<dbReference type="Gene3D" id="3.40.50.1010">
    <property type="entry name" value="5'-nuclease"/>
    <property type="match status" value="1"/>
</dbReference>
<dbReference type="SUPFAM" id="SSF48403">
    <property type="entry name" value="Ankyrin repeat"/>
    <property type="match status" value="1"/>
</dbReference>
<dbReference type="InterPro" id="IPR002716">
    <property type="entry name" value="PIN_dom"/>
</dbReference>
<dbReference type="SMART" id="SM00248">
    <property type="entry name" value="ANK"/>
    <property type="match status" value="4"/>
</dbReference>
<evidence type="ECO:0000256" key="3">
    <source>
        <dbReference type="PROSITE-ProRule" id="PRU00023"/>
    </source>
</evidence>
<dbReference type="Proteomes" id="UP000276982">
    <property type="component" value="Unassembled WGS sequence"/>
</dbReference>
<evidence type="ECO:0000256" key="1">
    <source>
        <dbReference type="ARBA" id="ARBA00022737"/>
    </source>
</evidence>
<dbReference type="PROSITE" id="PS50088">
    <property type="entry name" value="ANK_REPEAT"/>
    <property type="match status" value="1"/>
</dbReference>
<dbReference type="Pfam" id="PF13638">
    <property type="entry name" value="PIN_4"/>
    <property type="match status" value="1"/>
</dbReference>
<evidence type="ECO:0000313" key="6">
    <source>
        <dbReference type="Proteomes" id="UP000276982"/>
    </source>
</evidence>
<keyword evidence="6" id="KW-1185">Reference proteome</keyword>
<keyword evidence="1" id="KW-0677">Repeat</keyword>
<keyword evidence="2 3" id="KW-0040">ANK repeat</keyword>
<dbReference type="InterPro" id="IPR029060">
    <property type="entry name" value="PIN-like_dom_sf"/>
</dbReference>
<dbReference type="InterPro" id="IPR036770">
    <property type="entry name" value="Ankyrin_rpt-contain_sf"/>
</dbReference>
<feature type="repeat" description="ANK" evidence="3">
    <location>
        <begin position="370"/>
        <end position="406"/>
    </location>
</feature>
<evidence type="ECO:0000313" key="5">
    <source>
        <dbReference type="EMBL" id="RRJ16677.1"/>
    </source>
</evidence>
<name>A0A3P3Q625_9FIRM</name>
<reference evidence="5 6" key="1">
    <citation type="submission" date="2018-11" db="EMBL/GenBank/DDBJ databases">
        <title>Genome sequencing of Lachnoanaerobaculum orale DSM 24553T.</title>
        <authorList>
            <person name="Kook J.-K."/>
            <person name="Park S.-N."/>
            <person name="Lim Y.K."/>
        </authorList>
    </citation>
    <scope>NUCLEOTIDE SEQUENCE [LARGE SCALE GENOMIC DNA]</scope>
    <source>
        <strain evidence="5 6">DSM 24553</strain>
    </source>
</reference>
<comment type="caution">
    <text evidence="5">The sequence shown here is derived from an EMBL/GenBank/DDBJ whole genome shotgun (WGS) entry which is preliminary data.</text>
</comment>
<dbReference type="PANTHER" id="PTHR24173">
    <property type="entry name" value="ANKYRIN REPEAT CONTAINING"/>
    <property type="match status" value="1"/>
</dbReference>
<dbReference type="AlphaFoldDB" id="A0A3P3Q625"/>
<feature type="domain" description="PIN" evidence="4">
    <location>
        <begin position="87"/>
        <end position="190"/>
    </location>
</feature>
<evidence type="ECO:0000259" key="4">
    <source>
        <dbReference type="Pfam" id="PF13638"/>
    </source>
</evidence>
<dbReference type="Gene3D" id="1.25.40.20">
    <property type="entry name" value="Ankyrin repeat-containing domain"/>
    <property type="match status" value="1"/>
</dbReference>
<organism evidence="5 6">
    <name type="scientific">Lachnoanaerobaculum orale</name>
    <dbReference type="NCBI Taxonomy" id="979627"/>
    <lineage>
        <taxon>Bacteria</taxon>
        <taxon>Bacillati</taxon>
        <taxon>Bacillota</taxon>
        <taxon>Clostridia</taxon>
        <taxon>Lachnospirales</taxon>
        <taxon>Lachnospiraceae</taxon>
        <taxon>Lachnoanaerobaculum</taxon>
    </lineage>
</organism>